<evidence type="ECO:0000313" key="1">
    <source>
        <dbReference type="EMBL" id="KAF9509609.1"/>
    </source>
</evidence>
<accession>A0A9P6AQ68</accession>
<dbReference type="AlphaFoldDB" id="A0A9P6AQ68"/>
<gene>
    <name evidence="1" type="ORF">BS47DRAFT_1384335</name>
</gene>
<name>A0A9P6AQ68_9AGAM</name>
<evidence type="ECO:0000313" key="2">
    <source>
        <dbReference type="Proteomes" id="UP000886523"/>
    </source>
</evidence>
<protein>
    <submittedName>
        <fullName evidence="1">Uncharacterized protein</fullName>
    </submittedName>
</protein>
<dbReference type="Proteomes" id="UP000886523">
    <property type="component" value="Unassembled WGS sequence"/>
</dbReference>
<sequence length="268" mass="30015">MIAESSAPPEDTWQKRDLGNEVVRHPLARWLHLVNGVPVTRIILFIVVHLALPFGYQFFAGAVAGISKIFAANGFWGETTRNIRGSPMMLGLSTLSGCSASATESLVIPLQDKTTTLKGLIEVIKHILKTEGALGLLHRTLLSHFCFKTRHNLIGINTGCSVIGCVPRHGRTDTVLAGECTSRMGHRNNEYGWEVGGRVEYPIWTRVLHHWHTEKTNRVVIAIHNPVKKSSARLERKTPEYATIRRNTKDPWKVIAPELERLRRCGDH</sequence>
<keyword evidence="2" id="KW-1185">Reference proteome</keyword>
<organism evidence="1 2">
    <name type="scientific">Hydnum rufescens UP504</name>
    <dbReference type="NCBI Taxonomy" id="1448309"/>
    <lineage>
        <taxon>Eukaryota</taxon>
        <taxon>Fungi</taxon>
        <taxon>Dikarya</taxon>
        <taxon>Basidiomycota</taxon>
        <taxon>Agaricomycotina</taxon>
        <taxon>Agaricomycetes</taxon>
        <taxon>Cantharellales</taxon>
        <taxon>Hydnaceae</taxon>
        <taxon>Hydnum</taxon>
    </lineage>
</organism>
<dbReference type="EMBL" id="MU129032">
    <property type="protein sequence ID" value="KAF9509609.1"/>
    <property type="molecule type" value="Genomic_DNA"/>
</dbReference>
<reference evidence="1" key="1">
    <citation type="journal article" date="2020" name="Nat. Commun.">
        <title>Large-scale genome sequencing of mycorrhizal fungi provides insights into the early evolution of symbiotic traits.</title>
        <authorList>
            <person name="Miyauchi S."/>
            <person name="Kiss E."/>
            <person name="Kuo A."/>
            <person name="Drula E."/>
            <person name="Kohler A."/>
            <person name="Sanchez-Garcia M."/>
            <person name="Morin E."/>
            <person name="Andreopoulos B."/>
            <person name="Barry K.W."/>
            <person name="Bonito G."/>
            <person name="Buee M."/>
            <person name="Carver A."/>
            <person name="Chen C."/>
            <person name="Cichocki N."/>
            <person name="Clum A."/>
            <person name="Culley D."/>
            <person name="Crous P.W."/>
            <person name="Fauchery L."/>
            <person name="Girlanda M."/>
            <person name="Hayes R.D."/>
            <person name="Keri Z."/>
            <person name="LaButti K."/>
            <person name="Lipzen A."/>
            <person name="Lombard V."/>
            <person name="Magnuson J."/>
            <person name="Maillard F."/>
            <person name="Murat C."/>
            <person name="Nolan M."/>
            <person name="Ohm R.A."/>
            <person name="Pangilinan J."/>
            <person name="Pereira M.F."/>
            <person name="Perotto S."/>
            <person name="Peter M."/>
            <person name="Pfister S."/>
            <person name="Riley R."/>
            <person name="Sitrit Y."/>
            <person name="Stielow J.B."/>
            <person name="Szollosi G."/>
            <person name="Zifcakova L."/>
            <person name="Stursova M."/>
            <person name="Spatafora J.W."/>
            <person name="Tedersoo L."/>
            <person name="Vaario L.M."/>
            <person name="Yamada A."/>
            <person name="Yan M."/>
            <person name="Wang P."/>
            <person name="Xu J."/>
            <person name="Bruns T."/>
            <person name="Baldrian P."/>
            <person name="Vilgalys R."/>
            <person name="Dunand C."/>
            <person name="Henrissat B."/>
            <person name="Grigoriev I.V."/>
            <person name="Hibbett D."/>
            <person name="Nagy L.G."/>
            <person name="Martin F.M."/>
        </authorList>
    </citation>
    <scope>NUCLEOTIDE SEQUENCE</scope>
    <source>
        <strain evidence="1">UP504</strain>
    </source>
</reference>
<dbReference type="OrthoDB" id="434783at2759"/>
<comment type="caution">
    <text evidence="1">The sequence shown here is derived from an EMBL/GenBank/DDBJ whole genome shotgun (WGS) entry which is preliminary data.</text>
</comment>
<proteinExistence type="predicted"/>